<dbReference type="Pfam" id="PF01370">
    <property type="entry name" value="Epimerase"/>
    <property type="match status" value="1"/>
</dbReference>
<dbReference type="EMBL" id="BAAAYV010000005">
    <property type="protein sequence ID" value="GAA3653225.1"/>
    <property type="molecule type" value="Genomic_DNA"/>
</dbReference>
<keyword evidence="3" id="KW-1185">Reference proteome</keyword>
<dbReference type="RefSeq" id="WP_221855297.1">
    <property type="nucleotide sequence ID" value="NZ_BAAAYV010000005.1"/>
</dbReference>
<reference evidence="3" key="1">
    <citation type="journal article" date="2019" name="Int. J. Syst. Evol. Microbiol.">
        <title>The Global Catalogue of Microorganisms (GCM) 10K type strain sequencing project: providing services to taxonomists for standard genome sequencing and annotation.</title>
        <authorList>
            <consortium name="The Broad Institute Genomics Platform"/>
            <consortium name="The Broad Institute Genome Sequencing Center for Infectious Disease"/>
            <person name="Wu L."/>
            <person name="Ma J."/>
        </authorList>
    </citation>
    <scope>NUCLEOTIDE SEQUENCE [LARGE SCALE GENOMIC DNA]</scope>
    <source>
        <strain evidence="3">JCM 16546</strain>
    </source>
</reference>
<sequence length="308" mass="32200">MTTVRRWIVGRGLLGRAVERARPDRAYAVDVPWGDPEGATTALLAGLAGFVASAAPGRLEIHWCAGRAVTSTPRERVFEEVGVFRAFLAGVAELPDDVRDRLVVSLASSVGGAYAAAGHAPFSEATPVAPASAYGEGKLAMEAALGETAASAGLRAVVARITNIYGPGQDLTKAQGLISVLARAHLTGHPASIYVPLDTLRDYVYEDDAGAIISAAAERAARTPRGTTTLKIVGSGRAVSIGALVSELQRLRRRHGAIVLGGGDARGQSSDLRVRSRVWTDLDALAGTTLPEGLHRVFVAQLRGAARR</sequence>
<feature type="domain" description="NAD-dependent epimerase/dehydratase" evidence="1">
    <location>
        <begin position="104"/>
        <end position="224"/>
    </location>
</feature>
<evidence type="ECO:0000259" key="1">
    <source>
        <dbReference type="Pfam" id="PF01370"/>
    </source>
</evidence>
<organism evidence="2 3">
    <name type="scientific">Microbacterium marinilacus</name>
    <dbReference type="NCBI Taxonomy" id="415209"/>
    <lineage>
        <taxon>Bacteria</taxon>
        <taxon>Bacillati</taxon>
        <taxon>Actinomycetota</taxon>
        <taxon>Actinomycetes</taxon>
        <taxon>Micrococcales</taxon>
        <taxon>Microbacteriaceae</taxon>
        <taxon>Microbacterium</taxon>
    </lineage>
</organism>
<comment type="caution">
    <text evidence="2">The sequence shown here is derived from an EMBL/GenBank/DDBJ whole genome shotgun (WGS) entry which is preliminary data.</text>
</comment>
<dbReference type="SUPFAM" id="SSF51735">
    <property type="entry name" value="NAD(P)-binding Rossmann-fold domains"/>
    <property type="match status" value="1"/>
</dbReference>
<protein>
    <recommendedName>
        <fullName evidence="1">NAD-dependent epimerase/dehydratase domain-containing protein</fullName>
    </recommendedName>
</protein>
<dbReference type="Gene3D" id="3.40.50.720">
    <property type="entry name" value="NAD(P)-binding Rossmann-like Domain"/>
    <property type="match status" value="1"/>
</dbReference>
<dbReference type="Gene3D" id="3.90.25.10">
    <property type="entry name" value="UDP-galactose 4-epimerase, domain 1"/>
    <property type="match status" value="1"/>
</dbReference>
<dbReference type="PANTHER" id="PTHR43245:SF13">
    <property type="entry name" value="UDP-D-APIOSE_UDP-D-XYLOSE SYNTHASE 2"/>
    <property type="match status" value="1"/>
</dbReference>
<proteinExistence type="predicted"/>
<accession>A0ABP7B8X2</accession>
<dbReference type="InterPro" id="IPR001509">
    <property type="entry name" value="Epimerase_deHydtase"/>
</dbReference>
<evidence type="ECO:0000313" key="2">
    <source>
        <dbReference type="EMBL" id="GAA3653225.1"/>
    </source>
</evidence>
<dbReference type="Proteomes" id="UP001410795">
    <property type="component" value="Unassembled WGS sequence"/>
</dbReference>
<evidence type="ECO:0000313" key="3">
    <source>
        <dbReference type="Proteomes" id="UP001410795"/>
    </source>
</evidence>
<dbReference type="PANTHER" id="PTHR43245">
    <property type="entry name" value="BIFUNCTIONAL POLYMYXIN RESISTANCE PROTEIN ARNA"/>
    <property type="match status" value="1"/>
</dbReference>
<dbReference type="InterPro" id="IPR036291">
    <property type="entry name" value="NAD(P)-bd_dom_sf"/>
</dbReference>
<name>A0ABP7B8X2_9MICO</name>
<gene>
    <name evidence="2" type="ORF">GCM10022202_11380</name>
</gene>
<dbReference type="InterPro" id="IPR050177">
    <property type="entry name" value="Lipid_A_modif_metabolic_enz"/>
</dbReference>